<dbReference type="PROSITE" id="PS52048">
    <property type="entry name" value="UCH_DOMAIN"/>
    <property type="match status" value="1"/>
</dbReference>
<keyword evidence="9 17" id="KW-0788">Thiol protease</keyword>
<keyword evidence="8 17" id="KW-0378">Hydrolase</keyword>
<evidence type="ECO:0000256" key="9">
    <source>
        <dbReference type="ARBA" id="ARBA00022807"/>
    </source>
</evidence>
<dbReference type="EMBL" id="SGJD01001109">
    <property type="protein sequence ID" value="KAB0401987.1"/>
    <property type="molecule type" value="Genomic_DNA"/>
</dbReference>
<dbReference type="InterPro" id="IPR001578">
    <property type="entry name" value="Peptidase_C12_UCH"/>
</dbReference>
<dbReference type="PANTHER" id="PTHR10589:SF19">
    <property type="entry name" value="UBIQUITIN CARBOXYL-TERMINAL HYDROLASE ISOZYME L1"/>
    <property type="match status" value="1"/>
</dbReference>
<comment type="caution">
    <text evidence="16">Lacks conserved residue(s) required for the propagation of feature annotation.</text>
</comment>
<comment type="catalytic activity">
    <reaction evidence="1 17">
        <text>Thiol-dependent hydrolysis of ester, thioester, amide, peptide and isopeptide bonds formed by the C-terminal Gly of ubiquitin (a 76-residue protein attached to proteins as an intracellular targeting signal).</text>
        <dbReference type="EC" id="3.4.19.12"/>
    </reaction>
</comment>
<dbReference type="InterPro" id="IPR038765">
    <property type="entry name" value="Papain-like_cys_pep_sf"/>
</dbReference>
<evidence type="ECO:0000259" key="18">
    <source>
        <dbReference type="PROSITE" id="PS52048"/>
    </source>
</evidence>
<keyword evidence="12" id="KW-0472">Membrane</keyword>
<keyword evidence="15" id="KW-0636">Prenylation</keyword>
<evidence type="ECO:0000256" key="7">
    <source>
        <dbReference type="ARBA" id="ARBA00022786"/>
    </source>
</evidence>
<feature type="domain" description="UCH catalytic" evidence="18">
    <location>
        <begin position="1"/>
        <end position="154"/>
    </location>
</feature>
<evidence type="ECO:0000256" key="5">
    <source>
        <dbReference type="ARBA" id="ARBA00022553"/>
    </source>
</evidence>
<evidence type="ECO:0000256" key="11">
    <source>
        <dbReference type="ARBA" id="ARBA00022990"/>
    </source>
</evidence>
<dbReference type="PRINTS" id="PR00707">
    <property type="entry name" value="UBCTHYDRLASE"/>
</dbReference>
<dbReference type="InterPro" id="IPR036959">
    <property type="entry name" value="Peptidase_C12_UCH_sf"/>
</dbReference>
<keyword evidence="7 17" id="KW-0833">Ubl conjugation pathway</keyword>
<protein>
    <recommendedName>
        <fullName evidence="17">Ubiquitin carboxyl-terminal hydrolase</fullName>
        <ecNumber evidence="17">3.4.19.12</ecNumber>
    </recommendedName>
</protein>
<evidence type="ECO:0000256" key="17">
    <source>
        <dbReference type="RuleBase" id="RU361215"/>
    </source>
</evidence>
<evidence type="ECO:0000256" key="14">
    <source>
        <dbReference type="ARBA" id="ARBA00023288"/>
    </source>
</evidence>
<evidence type="ECO:0000256" key="3">
    <source>
        <dbReference type="ARBA" id="ARBA00004628"/>
    </source>
</evidence>
<dbReference type="AlphaFoldDB" id="A0A6A1Q3B2"/>
<dbReference type="Pfam" id="PF01088">
    <property type="entry name" value="Peptidase_C12"/>
    <property type="match status" value="1"/>
</dbReference>
<comment type="caution">
    <text evidence="19">The sequence shown here is derived from an EMBL/GenBank/DDBJ whole genome shotgun (WGS) entry which is preliminary data.</text>
</comment>
<keyword evidence="10" id="KW-0256">Endoplasmic reticulum</keyword>
<sequence length="154" mass="17628">MQLKQMEINPEMLNKVLAWLGVAGQWHLEDVLGLEEKSLGSVPAPACALLRLFPLTAQHENFRKKQIEVLKGQEVSPKVYFMKQTIGNSGGTIGLSFTQWLTIRTNWSSRMGQFPNSFFLKQRSCTLKTEQNALRRMRPSREPMMPWHRKANAG</sequence>
<evidence type="ECO:0000256" key="8">
    <source>
        <dbReference type="ARBA" id="ARBA00022801"/>
    </source>
</evidence>
<name>A0A6A1Q3B2_BALPH</name>
<reference evidence="19 20" key="1">
    <citation type="journal article" date="2019" name="PLoS ONE">
        <title>Genomic analyses reveal an absence of contemporary introgressive admixture between fin whales and blue whales, despite known hybrids.</title>
        <authorList>
            <person name="Westbury M.V."/>
            <person name="Petersen B."/>
            <person name="Lorenzen E.D."/>
        </authorList>
    </citation>
    <scope>NUCLEOTIDE SEQUENCE [LARGE SCALE GENOMIC DNA]</scope>
    <source>
        <strain evidence="19">FinWhale-01</strain>
    </source>
</reference>
<dbReference type="SUPFAM" id="SSF54001">
    <property type="entry name" value="Cysteine proteinases"/>
    <property type="match status" value="1"/>
</dbReference>
<evidence type="ECO:0000256" key="4">
    <source>
        <dbReference type="ARBA" id="ARBA00022490"/>
    </source>
</evidence>
<gene>
    <name evidence="19" type="ORF">E2I00_014405</name>
</gene>
<evidence type="ECO:0000256" key="16">
    <source>
        <dbReference type="PROSITE-ProRule" id="PRU01393"/>
    </source>
</evidence>
<dbReference type="GO" id="GO:0004843">
    <property type="term" value="F:cysteine-type deubiquitinase activity"/>
    <property type="evidence" value="ECO:0007669"/>
    <property type="project" value="UniProtKB-EC"/>
</dbReference>
<evidence type="ECO:0000256" key="12">
    <source>
        <dbReference type="ARBA" id="ARBA00023136"/>
    </source>
</evidence>
<evidence type="ECO:0000256" key="13">
    <source>
        <dbReference type="ARBA" id="ARBA00023180"/>
    </source>
</evidence>
<proteinExistence type="inferred from homology"/>
<evidence type="ECO:0000256" key="10">
    <source>
        <dbReference type="ARBA" id="ARBA00022824"/>
    </source>
</evidence>
<keyword evidence="11" id="KW-0007">Acetylation</keyword>
<keyword evidence="6 17" id="KW-0645">Protease</keyword>
<dbReference type="Gene3D" id="3.40.532.10">
    <property type="entry name" value="Peptidase C12, ubiquitin carboxyl-terminal hydrolase"/>
    <property type="match status" value="1"/>
</dbReference>
<accession>A0A6A1Q3B2</accession>
<organism evidence="19 20">
    <name type="scientific">Balaenoptera physalus</name>
    <name type="common">Fin whale</name>
    <name type="synonym">Balaena physalus</name>
    <dbReference type="NCBI Taxonomy" id="9770"/>
    <lineage>
        <taxon>Eukaryota</taxon>
        <taxon>Metazoa</taxon>
        <taxon>Chordata</taxon>
        <taxon>Craniata</taxon>
        <taxon>Vertebrata</taxon>
        <taxon>Euteleostomi</taxon>
        <taxon>Mammalia</taxon>
        <taxon>Eutheria</taxon>
        <taxon>Laurasiatheria</taxon>
        <taxon>Artiodactyla</taxon>
        <taxon>Whippomorpha</taxon>
        <taxon>Cetacea</taxon>
        <taxon>Mysticeti</taxon>
        <taxon>Balaenopteridae</taxon>
        <taxon>Balaenoptera</taxon>
    </lineage>
</organism>
<evidence type="ECO:0000256" key="2">
    <source>
        <dbReference type="ARBA" id="ARBA00004496"/>
    </source>
</evidence>
<keyword evidence="14" id="KW-0449">Lipoprotein</keyword>
<dbReference type="GO" id="GO:0005789">
    <property type="term" value="C:endoplasmic reticulum membrane"/>
    <property type="evidence" value="ECO:0007669"/>
    <property type="project" value="UniProtKB-SubCell"/>
</dbReference>
<dbReference type="PANTHER" id="PTHR10589">
    <property type="entry name" value="UBIQUITIN CARBOXYL-TERMINAL HYDROLASE"/>
    <property type="match status" value="1"/>
</dbReference>
<comment type="similarity">
    <text evidence="16 17">Belongs to the peptidase C12 family.</text>
</comment>
<dbReference type="OrthoDB" id="427186at2759"/>
<dbReference type="EC" id="3.4.19.12" evidence="17"/>
<evidence type="ECO:0000313" key="20">
    <source>
        <dbReference type="Proteomes" id="UP000437017"/>
    </source>
</evidence>
<keyword evidence="13" id="KW-0325">Glycoprotein</keyword>
<dbReference type="GO" id="GO:0006511">
    <property type="term" value="P:ubiquitin-dependent protein catabolic process"/>
    <property type="evidence" value="ECO:0007669"/>
    <property type="project" value="UniProtKB-UniRule"/>
</dbReference>
<dbReference type="Proteomes" id="UP000437017">
    <property type="component" value="Unassembled WGS sequence"/>
</dbReference>
<evidence type="ECO:0000313" key="19">
    <source>
        <dbReference type="EMBL" id="KAB0401987.1"/>
    </source>
</evidence>
<comment type="subcellular location">
    <subcellularLocation>
        <location evidence="2">Cytoplasm</location>
    </subcellularLocation>
    <subcellularLocation>
        <location evidence="3">Endoplasmic reticulum membrane</location>
        <topology evidence="3">Lipid-anchor</topology>
    </subcellularLocation>
</comment>
<evidence type="ECO:0000256" key="6">
    <source>
        <dbReference type="ARBA" id="ARBA00022670"/>
    </source>
</evidence>
<evidence type="ECO:0000256" key="1">
    <source>
        <dbReference type="ARBA" id="ARBA00000707"/>
    </source>
</evidence>
<dbReference type="GO" id="GO:0016579">
    <property type="term" value="P:protein deubiquitination"/>
    <property type="evidence" value="ECO:0007669"/>
    <property type="project" value="TreeGrafter"/>
</dbReference>
<keyword evidence="20" id="KW-1185">Reference proteome</keyword>
<keyword evidence="5" id="KW-0597">Phosphoprotein</keyword>
<keyword evidence="4" id="KW-0963">Cytoplasm</keyword>
<evidence type="ECO:0000256" key="15">
    <source>
        <dbReference type="ARBA" id="ARBA00023289"/>
    </source>
</evidence>